<keyword evidence="2" id="KW-0479">Metal-binding</keyword>
<dbReference type="SUPFAM" id="SSF51316">
    <property type="entry name" value="Mss4-like"/>
    <property type="match status" value="2"/>
</dbReference>
<dbReference type="InterPro" id="IPR011057">
    <property type="entry name" value="Mss4-like_sf"/>
</dbReference>
<evidence type="ECO:0000256" key="1">
    <source>
        <dbReference type="ARBA" id="ARBA00005495"/>
    </source>
</evidence>
<evidence type="ECO:0000313" key="7">
    <source>
        <dbReference type="Proteomes" id="UP001147746"/>
    </source>
</evidence>
<evidence type="ECO:0000256" key="3">
    <source>
        <dbReference type="ARBA" id="ARBA00022833"/>
    </source>
</evidence>
<organism evidence="6 7">
    <name type="scientific">Penicillium atrosanguineum</name>
    <dbReference type="NCBI Taxonomy" id="1132637"/>
    <lineage>
        <taxon>Eukaryota</taxon>
        <taxon>Fungi</taxon>
        <taxon>Dikarya</taxon>
        <taxon>Ascomycota</taxon>
        <taxon>Pezizomycotina</taxon>
        <taxon>Eurotiomycetes</taxon>
        <taxon>Eurotiomycetidae</taxon>
        <taxon>Eurotiales</taxon>
        <taxon>Aspergillaceae</taxon>
        <taxon>Penicillium</taxon>
    </lineage>
</organism>
<dbReference type="Gene3D" id="3.90.1590.10">
    <property type="entry name" value="glutathione-dependent formaldehyde- activating enzyme (gfa)"/>
    <property type="match status" value="2"/>
</dbReference>
<dbReference type="PANTHER" id="PTHR33337:SF40">
    <property type="entry name" value="CENP-V_GFA DOMAIN-CONTAINING PROTEIN-RELATED"/>
    <property type="match status" value="1"/>
</dbReference>
<keyword evidence="7" id="KW-1185">Reference proteome</keyword>
<evidence type="ECO:0000313" key="6">
    <source>
        <dbReference type="EMBL" id="KAJ5331104.1"/>
    </source>
</evidence>
<name>A0A9W9QDT2_9EURO</name>
<sequence length="300" mass="32911">MQDEPSTLEGLREYRESPYVSRFLCKTCGSHVLARVKPSGQYLVASGVLVAGDIPTVQSVQHWQVKGTGDGGLSTYLPGWPTSDGGCRLEVLSGRQGNTTESHSQRLVHDPSESRTQLQARCHCGGIEFYITPPDSSSTRAWSPFADLLVPYHTGSGENPDDVKWWLRNGNTKYLAGTCVCESCRLGCGFPIQTWAFVPKANIFNADGSPLAFKGKTMRRYNSSTGVYREFCEVCGANAFWHCDERPELIDVSVGLAQGNGALAKNFLDWAPDRVSFAEMATQKDLVKLMEDGLQKLSAD</sequence>
<feature type="domain" description="CENP-V/GFA" evidence="5">
    <location>
        <begin position="153"/>
        <end position="271"/>
    </location>
</feature>
<dbReference type="PROSITE" id="PS51891">
    <property type="entry name" value="CENP_V_GFA"/>
    <property type="match status" value="1"/>
</dbReference>
<accession>A0A9W9QDT2</accession>
<proteinExistence type="inferred from homology"/>
<dbReference type="Proteomes" id="UP001147746">
    <property type="component" value="Unassembled WGS sequence"/>
</dbReference>
<dbReference type="GO" id="GO:0016846">
    <property type="term" value="F:carbon-sulfur lyase activity"/>
    <property type="evidence" value="ECO:0007669"/>
    <property type="project" value="InterPro"/>
</dbReference>
<gene>
    <name evidence="6" type="ORF">N7476_000887</name>
</gene>
<comment type="caution">
    <text evidence="6">The sequence shown here is derived from an EMBL/GenBank/DDBJ whole genome shotgun (WGS) entry which is preliminary data.</text>
</comment>
<comment type="similarity">
    <text evidence="1">Belongs to the Gfa family.</text>
</comment>
<dbReference type="EMBL" id="JAPZBO010000001">
    <property type="protein sequence ID" value="KAJ5331104.1"/>
    <property type="molecule type" value="Genomic_DNA"/>
</dbReference>
<evidence type="ECO:0000256" key="2">
    <source>
        <dbReference type="ARBA" id="ARBA00022723"/>
    </source>
</evidence>
<dbReference type="PANTHER" id="PTHR33337">
    <property type="entry name" value="GFA DOMAIN-CONTAINING PROTEIN"/>
    <property type="match status" value="1"/>
</dbReference>
<keyword evidence="4" id="KW-0456">Lyase</keyword>
<reference evidence="6" key="2">
    <citation type="journal article" date="2023" name="IMA Fungus">
        <title>Comparative genomic study of the Penicillium genus elucidates a diverse pangenome and 15 lateral gene transfer events.</title>
        <authorList>
            <person name="Petersen C."/>
            <person name="Sorensen T."/>
            <person name="Nielsen M.R."/>
            <person name="Sondergaard T.E."/>
            <person name="Sorensen J.L."/>
            <person name="Fitzpatrick D.A."/>
            <person name="Frisvad J.C."/>
            <person name="Nielsen K.L."/>
        </authorList>
    </citation>
    <scope>NUCLEOTIDE SEQUENCE</scope>
    <source>
        <strain evidence="6">IBT 21472</strain>
    </source>
</reference>
<evidence type="ECO:0000259" key="5">
    <source>
        <dbReference type="PROSITE" id="PS51891"/>
    </source>
</evidence>
<dbReference type="GO" id="GO:0046872">
    <property type="term" value="F:metal ion binding"/>
    <property type="evidence" value="ECO:0007669"/>
    <property type="project" value="UniProtKB-KW"/>
</dbReference>
<dbReference type="Pfam" id="PF04828">
    <property type="entry name" value="GFA"/>
    <property type="match status" value="1"/>
</dbReference>
<keyword evidence="3" id="KW-0862">Zinc</keyword>
<dbReference type="AlphaFoldDB" id="A0A9W9QDT2"/>
<dbReference type="InterPro" id="IPR006913">
    <property type="entry name" value="CENP-V/GFA"/>
</dbReference>
<protein>
    <recommendedName>
        <fullName evidence="5">CENP-V/GFA domain-containing protein</fullName>
    </recommendedName>
</protein>
<reference evidence="6" key="1">
    <citation type="submission" date="2022-12" db="EMBL/GenBank/DDBJ databases">
        <authorList>
            <person name="Petersen C."/>
        </authorList>
    </citation>
    <scope>NUCLEOTIDE SEQUENCE</scope>
    <source>
        <strain evidence="6">IBT 21472</strain>
    </source>
</reference>
<evidence type="ECO:0000256" key="4">
    <source>
        <dbReference type="ARBA" id="ARBA00023239"/>
    </source>
</evidence>